<keyword evidence="3" id="KW-0328">Glycosyltransferase</keyword>
<accession>A0A5C6F7M5</accession>
<feature type="domain" description="Glycosyltransferase subfamily 4-like N-terminal" evidence="2">
    <location>
        <begin position="81"/>
        <end position="175"/>
    </location>
</feature>
<evidence type="ECO:0000313" key="4">
    <source>
        <dbReference type="Proteomes" id="UP000317977"/>
    </source>
</evidence>
<dbReference type="Pfam" id="PF00534">
    <property type="entry name" value="Glycos_transf_1"/>
    <property type="match status" value="1"/>
</dbReference>
<organism evidence="3 4">
    <name type="scientific">Rubripirellula reticaptiva</name>
    <dbReference type="NCBI Taxonomy" id="2528013"/>
    <lineage>
        <taxon>Bacteria</taxon>
        <taxon>Pseudomonadati</taxon>
        <taxon>Planctomycetota</taxon>
        <taxon>Planctomycetia</taxon>
        <taxon>Pirellulales</taxon>
        <taxon>Pirellulaceae</taxon>
        <taxon>Rubripirellula</taxon>
    </lineage>
</organism>
<protein>
    <submittedName>
        <fullName evidence="3">UDP-D-galactose:(Glucosyl)lipopolysaccharide-1, 6-D-galactosyltransferase</fullName>
    </submittedName>
</protein>
<dbReference type="EMBL" id="SJPX01000002">
    <property type="protein sequence ID" value="TWU55491.1"/>
    <property type="molecule type" value="Genomic_DNA"/>
</dbReference>
<sequence length="380" mass="42651">MLRVINLVDSRRQINFGIWNAAIATAPTLKSLAGIESELWFPRDRNTVIPEVFHDQVDAFEEVSSAGQFRKLLNQRVTGDLPVVVISHGLWREPTRWAAHAKQLGLPWIFTPHGMLEPWSLGQKWIRKAIYFRCFEKRMIETCDVIRAVSRPEQRNLKILLKQKNVTMIPNGIDRSPVVQRKPHETVRFVFLSRLHKKKAVAELVMAFCQSPLKNNPNVELVVAGPDEGELDRITECIRTTQTDNVVVPGAIFGDKKFGLLESSDFFVLPSHSEGFPSSVVEAMGRGCIPIISDGCNFPEAKALTISASPDIDSIKNALMTAANLKPDKVSKWSSEAADFIRANYTVDKIAYQQLELLCRLTNSPLAKQPCNVESQTHVV</sequence>
<dbReference type="GO" id="GO:0016757">
    <property type="term" value="F:glycosyltransferase activity"/>
    <property type="evidence" value="ECO:0007669"/>
    <property type="project" value="UniProtKB-KW"/>
</dbReference>
<dbReference type="Proteomes" id="UP000317977">
    <property type="component" value="Unassembled WGS sequence"/>
</dbReference>
<keyword evidence="4" id="KW-1185">Reference proteome</keyword>
<evidence type="ECO:0000259" key="2">
    <source>
        <dbReference type="Pfam" id="PF13439"/>
    </source>
</evidence>
<name>A0A5C6F7M5_9BACT</name>
<reference evidence="3 4" key="1">
    <citation type="submission" date="2019-02" db="EMBL/GenBank/DDBJ databases">
        <title>Deep-cultivation of Planctomycetes and their phenomic and genomic characterization uncovers novel biology.</title>
        <authorList>
            <person name="Wiegand S."/>
            <person name="Jogler M."/>
            <person name="Boedeker C."/>
            <person name="Pinto D."/>
            <person name="Vollmers J."/>
            <person name="Rivas-Marin E."/>
            <person name="Kohn T."/>
            <person name="Peeters S.H."/>
            <person name="Heuer A."/>
            <person name="Rast P."/>
            <person name="Oberbeckmann S."/>
            <person name="Bunk B."/>
            <person name="Jeske O."/>
            <person name="Meyerdierks A."/>
            <person name="Storesund J.E."/>
            <person name="Kallscheuer N."/>
            <person name="Luecker S."/>
            <person name="Lage O.M."/>
            <person name="Pohl T."/>
            <person name="Merkel B.J."/>
            <person name="Hornburger P."/>
            <person name="Mueller R.-W."/>
            <person name="Bruemmer F."/>
            <person name="Labrenz M."/>
            <person name="Spormann A.M."/>
            <person name="Op Den Camp H."/>
            <person name="Overmann J."/>
            <person name="Amann R."/>
            <person name="Jetten M.S.M."/>
            <person name="Mascher T."/>
            <person name="Medema M.H."/>
            <person name="Devos D.P."/>
            <person name="Kaster A.-K."/>
            <person name="Ovreas L."/>
            <person name="Rohde M."/>
            <person name="Galperin M.Y."/>
            <person name="Jogler C."/>
        </authorList>
    </citation>
    <scope>NUCLEOTIDE SEQUENCE [LARGE SCALE GENOMIC DNA]</scope>
    <source>
        <strain evidence="3 4">Poly59</strain>
    </source>
</reference>
<dbReference type="PANTHER" id="PTHR12526">
    <property type="entry name" value="GLYCOSYLTRANSFERASE"/>
    <property type="match status" value="1"/>
</dbReference>
<dbReference type="InterPro" id="IPR001296">
    <property type="entry name" value="Glyco_trans_1"/>
</dbReference>
<dbReference type="Gene3D" id="3.40.50.2000">
    <property type="entry name" value="Glycogen Phosphorylase B"/>
    <property type="match status" value="2"/>
</dbReference>
<gene>
    <name evidence="3" type="ORF">Poly59_17900</name>
</gene>
<dbReference type="PANTHER" id="PTHR12526:SF630">
    <property type="entry name" value="GLYCOSYLTRANSFERASE"/>
    <property type="match status" value="1"/>
</dbReference>
<dbReference type="SUPFAM" id="SSF53756">
    <property type="entry name" value="UDP-Glycosyltransferase/glycogen phosphorylase"/>
    <property type="match status" value="1"/>
</dbReference>
<evidence type="ECO:0000313" key="3">
    <source>
        <dbReference type="EMBL" id="TWU55491.1"/>
    </source>
</evidence>
<comment type="caution">
    <text evidence="3">The sequence shown here is derived from an EMBL/GenBank/DDBJ whole genome shotgun (WGS) entry which is preliminary data.</text>
</comment>
<dbReference type="Pfam" id="PF13439">
    <property type="entry name" value="Glyco_transf_4"/>
    <property type="match status" value="1"/>
</dbReference>
<dbReference type="RefSeq" id="WP_146533673.1">
    <property type="nucleotide sequence ID" value="NZ_SJPX01000002.1"/>
</dbReference>
<dbReference type="AlphaFoldDB" id="A0A5C6F7M5"/>
<feature type="domain" description="Glycosyl transferase family 1" evidence="1">
    <location>
        <begin position="178"/>
        <end position="301"/>
    </location>
</feature>
<dbReference type="OrthoDB" id="232381at2"/>
<dbReference type="InterPro" id="IPR028098">
    <property type="entry name" value="Glyco_trans_4-like_N"/>
</dbReference>
<proteinExistence type="predicted"/>
<keyword evidence="3" id="KW-0808">Transferase</keyword>
<evidence type="ECO:0000259" key="1">
    <source>
        <dbReference type="Pfam" id="PF00534"/>
    </source>
</evidence>